<keyword evidence="8" id="KW-1185">Reference proteome</keyword>
<dbReference type="EMBL" id="CP011387">
    <property type="protein sequence ID" value="ANE44336.1"/>
    <property type="molecule type" value="Genomic_DNA"/>
</dbReference>
<dbReference type="PANTHER" id="PTHR12001">
    <property type="entry name" value="GERANYLGERANYL PYROPHOSPHATE SYNTHASE"/>
    <property type="match status" value="1"/>
</dbReference>
<organism evidence="7 8">
    <name type="scientific">Deinococcus puniceus</name>
    <dbReference type="NCBI Taxonomy" id="1182568"/>
    <lineage>
        <taxon>Bacteria</taxon>
        <taxon>Thermotogati</taxon>
        <taxon>Deinococcota</taxon>
        <taxon>Deinococci</taxon>
        <taxon>Deinococcales</taxon>
        <taxon>Deinococcaceae</taxon>
        <taxon>Deinococcus</taxon>
    </lineage>
</organism>
<dbReference type="OrthoDB" id="9805316at2"/>
<dbReference type="AlphaFoldDB" id="A0A172TBK1"/>
<evidence type="ECO:0000256" key="1">
    <source>
        <dbReference type="ARBA" id="ARBA00001946"/>
    </source>
</evidence>
<dbReference type="InterPro" id="IPR008949">
    <property type="entry name" value="Isoprenoid_synthase_dom_sf"/>
</dbReference>
<evidence type="ECO:0000313" key="8">
    <source>
        <dbReference type="Proteomes" id="UP000077363"/>
    </source>
</evidence>
<gene>
    <name evidence="7" type="ORF">SU48_11815</name>
</gene>
<evidence type="ECO:0000256" key="2">
    <source>
        <dbReference type="ARBA" id="ARBA00006706"/>
    </source>
</evidence>
<name>A0A172TBK1_9DEIO</name>
<dbReference type="Proteomes" id="UP000077363">
    <property type="component" value="Chromosome"/>
</dbReference>
<evidence type="ECO:0000256" key="3">
    <source>
        <dbReference type="ARBA" id="ARBA00022679"/>
    </source>
</evidence>
<comment type="cofactor">
    <cofactor evidence="1">
        <name>Mg(2+)</name>
        <dbReference type="ChEBI" id="CHEBI:18420"/>
    </cofactor>
</comment>
<protein>
    <submittedName>
        <fullName evidence="7">Octaprenyl-diphosphate synthase</fullName>
    </submittedName>
</protein>
<evidence type="ECO:0000313" key="7">
    <source>
        <dbReference type="EMBL" id="ANE44336.1"/>
    </source>
</evidence>
<dbReference type="KEGG" id="dpu:SU48_11815"/>
<dbReference type="CDD" id="cd00685">
    <property type="entry name" value="Trans_IPPS_HT"/>
    <property type="match status" value="1"/>
</dbReference>
<keyword evidence="5" id="KW-0460">Magnesium</keyword>
<dbReference type="PANTHER" id="PTHR12001:SF69">
    <property type="entry name" value="ALL TRANS-POLYPRENYL-DIPHOSPHATE SYNTHASE PDSS1"/>
    <property type="match status" value="1"/>
</dbReference>
<dbReference type="PATRIC" id="fig|1182568.3.peg.2447"/>
<dbReference type="SUPFAM" id="SSF48576">
    <property type="entry name" value="Terpenoid synthases"/>
    <property type="match status" value="1"/>
</dbReference>
<dbReference type="PROSITE" id="PS00444">
    <property type="entry name" value="POLYPRENYL_SYNTHASE_2"/>
    <property type="match status" value="1"/>
</dbReference>
<dbReference type="InterPro" id="IPR000092">
    <property type="entry name" value="Polyprenyl_synt"/>
</dbReference>
<reference evidence="7 8" key="1">
    <citation type="submission" date="2015-01" db="EMBL/GenBank/DDBJ databases">
        <title>Deinococcus puniceus/DY1/ whole genome sequencing.</title>
        <authorList>
            <person name="Kim M.K."/>
            <person name="Srinivasan S."/>
            <person name="Lee J.-J."/>
        </authorList>
    </citation>
    <scope>NUCLEOTIDE SEQUENCE [LARGE SCALE GENOMIC DNA]</scope>
    <source>
        <strain evidence="7 8">DY1</strain>
    </source>
</reference>
<dbReference type="Pfam" id="PF00348">
    <property type="entry name" value="polyprenyl_synt"/>
    <property type="match status" value="1"/>
</dbReference>
<dbReference type="GO" id="GO:0004659">
    <property type="term" value="F:prenyltransferase activity"/>
    <property type="evidence" value="ECO:0007669"/>
    <property type="project" value="InterPro"/>
</dbReference>
<evidence type="ECO:0000256" key="5">
    <source>
        <dbReference type="ARBA" id="ARBA00022842"/>
    </source>
</evidence>
<dbReference type="PROSITE" id="PS00723">
    <property type="entry name" value="POLYPRENYL_SYNTHASE_1"/>
    <property type="match status" value="1"/>
</dbReference>
<evidence type="ECO:0000256" key="6">
    <source>
        <dbReference type="RuleBase" id="RU004466"/>
    </source>
</evidence>
<proteinExistence type="inferred from homology"/>
<accession>A0A172TBK1</accession>
<dbReference type="STRING" id="1182568.SU48_11815"/>
<keyword evidence="4" id="KW-0479">Metal-binding</keyword>
<dbReference type="SFLD" id="SFLDS00005">
    <property type="entry name" value="Isoprenoid_Synthase_Type_I"/>
    <property type="match status" value="1"/>
</dbReference>
<dbReference type="GO" id="GO:0046872">
    <property type="term" value="F:metal ion binding"/>
    <property type="evidence" value="ECO:0007669"/>
    <property type="project" value="UniProtKB-KW"/>
</dbReference>
<dbReference type="Gene3D" id="1.10.600.10">
    <property type="entry name" value="Farnesyl Diphosphate Synthase"/>
    <property type="match status" value="1"/>
</dbReference>
<sequence>MTGVVDVAVPNVAFEGRLREVLRSRVEFIELIGDDLVAAGGKRTRPLISFLAAQVLGAQPGRADWSDVVDVGVCVELLHSASLLHDDLIDDADTRRGKPSAFRRFGNVVSVMSGDFMLARLLMLLSNLPGGAALTRAFGQTASVICEGEVLQFQVAAYAEYSLEHYLDVIHGKTAALVELAASAPALLLSAPDAQREALATFGRQYGMAFQMQDDLLDLAGEESSIGKPVGGDLREGKATLPVLYLLDGPYEGEVREILERRAANEGDVARVQQLAAAEGTLERTRDEIRRRAGLAVRALDTLPPSEARSALAALAQKEIERSH</sequence>
<keyword evidence="3 6" id="KW-0808">Transferase</keyword>
<dbReference type="GO" id="GO:0008299">
    <property type="term" value="P:isoprenoid biosynthetic process"/>
    <property type="evidence" value="ECO:0007669"/>
    <property type="project" value="InterPro"/>
</dbReference>
<comment type="similarity">
    <text evidence="2 6">Belongs to the FPP/GGPP synthase family.</text>
</comment>
<dbReference type="InterPro" id="IPR033749">
    <property type="entry name" value="Polyprenyl_synt_CS"/>
</dbReference>
<dbReference type="RefSeq" id="WP_064015414.1">
    <property type="nucleotide sequence ID" value="NZ_CP011387.1"/>
</dbReference>
<evidence type="ECO:0000256" key="4">
    <source>
        <dbReference type="ARBA" id="ARBA00022723"/>
    </source>
</evidence>